<dbReference type="SMART" id="SM00812">
    <property type="entry name" value="Alpha_L_fucos"/>
    <property type="match status" value="1"/>
</dbReference>
<comment type="function">
    <text evidence="1">Alpha-L-fucosidase is responsible for hydrolyzing the alpha-1,6-linked fucose joined to the reducing-end N-acetylglucosamine of the carbohydrate moieties of glycoproteins.</text>
</comment>
<feature type="domain" description="Glycoside hydrolase family 29 N-terminal" evidence="8">
    <location>
        <begin position="25"/>
        <end position="316"/>
    </location>
</feature>
<gene>
    <name evidence="9" type="ORF">GO493_14050</name>
</gene>
<evidence type="ECO:0000256" key="2">
    <source>
        <dbReference type="ARBA" id="ARBA00007951"/>
    </source>
</evidence>
<keyword evidence="6" id="KW-0326">Glycosidase</keyword>
<name>A0A7K1U4Y1_9BACT</name>
<dbReference type="GO" id="GO:0005764">
    <property type="term" value="C:lysosome"/>
    <property type="evidence" value="ECO:0007669"/>
    <property type="project" value="TreeGrafter"/>
</dbReference>
<accession>A0A7K1U4Y1</accession>
<sequence>MLRKILLAAAGCLLMCIHTSAQKTTNDPAKEQWFMDLGLGMFIHWSVDVQVGAVISHSMAGASDDYLEKFTTELPKTFNPHKFNPDDWAVLARLAGMKYVVFTTKHHSGFCMWDTKTTPFNIMNTPFKKDATRAIFDAFRKQGIAIGIYFSPEDFYYLYKQKVPIGRMQLPQHFPEKNPGLMAHDKAQLKELLSNYGKIDFIFFDGPAEGLKEYAWQLQPGIVVTRGQMNTPEQELPDSVMPGPWEACFTMGTDWQYKPTNDPQKSGTEMINMLIETRAKGGNLLLNVGPKPDGEIQIEQEALLRELALWNLANGEAVQAVRPWNIVREGNIWFTRGKDTSTVYAFVPGGKDWKYGERKEIVLRTLEGTANTKVSILGYASQLVEYKENFDAGIYSQSTPVGLLISAVNGQRFYTDRKWPNPVVIKIEHVKYRPVINTYKQSTIDGAK</sequence>
<evidence type="ECO:0000313" key="9">
    <source>
        <dbReference type="EMBL" id="MVT09389.1"/>
    </source>
</evidence>
<evidence type="ECO:0000256" key="3">
    <source>
        <dbReference type="ARBA" id="ARBA00012662"/>
    </source>
</evidence>
<evidence type="ECO:0000259" key="8">
    <source>
        <dbReference type="Pfam" id="PF01120"/>
    </source>
</evidence>
<protein>
    <recommendedName>
        <fullName evidence="3">alpha-L-fucosidase</fullName>
        <ecNumber evidence="3">3.2.1.51</ecNumber>
    </recommendedName>
</protein>
<dbReference type="EMBL" id="WRXN01000005">
    <property type="protein sequence ID" value="MVT09389.1"/>
    <property type="molecule type" value="Genomic_DNA"/>
</dbReference>
<organism evidence="9 10">
    <name type="scientific">Chitinophaga tropicalis</name>
    <dbReference type="NCBI Taxonomy" id="2683588"/>
    <lineage>
        <taxon>Bacteria</taxon>
        <taxon>Pseudomonadati</taxon>
        <taxon>Bacteroidota</taxon>
        <taxon>Chitinophagia</taxon>
        <taxon>Chitinophagales</taxon>
        <taxon>Chitinophagaceae</taxon>
        <taxon>Chitinophaga</taxon>
    </lineage>
</organism>
<evidence type="ECO:0000256" key="4">
    <source>
        <dbReference type="ARBA" id="ARBA00022729"/>
    </source>
</evidence>
<feature type="signal peptide" evidence="7">
    <location>
        <begin position="1"/>
        <end position="23"/>
    </location>
</feature>
<dbReference type="EC" id="3.2.1.51" evidence="3"/>
<dbReference type="InterPro" id="IPR057739">
    <property type="entry name" value="Glyco_hydro_29_N"/>
</dbReference>
<dbReference type="PANTHER" id="PTHR10030">
    <property type="entry name" value="ALPHA-L-FUCOSIDASE"/>
    <property type="match status" value="1"/>
</dbReference>
<dbReference type="AlphaFoldDB" id="A0A7K1U4Y1"/>
<keyword evidence="5" id="KW-0378">Hydrolase</keyword>
<dbReference type="PRINTS" id="PR00741">
    <property type="entry name" value="GLHYDRLASE29"/>
</dbReference>
<reference evidence="9 10" key="1">
    <citation type="submission" date="2019-12" db="EMBL/GenBank/DDBJ databases">
        <title>Chitinophaga sp. strain ysch24 (GDMCC 1.1355), whole genome shotgun sequence.</title>
        <authorList>
            <person name="Zhang X."/>
        </authorList>
    </citation>
    <scope>NUCLEOTIDE SEQUENCE [LARGE SCALE GENOMIC DNA]</scope>
    <source>
        <strain evidence="10">ysch24</strain>
    </source>
</reference>
<evidence type="ECO:0000256" key="7">
    <source>
        <dbReference type="SAM" id="SignalP"/>
    </source>
</evidence>
<dbReference type="GO" id="GO:0006004">
    <property type="term" value="P:fucose metabolic process"/>
    <property type="evidence" value="ECO:0007669"/>
    <property type="project" value="InterPro"/>
</dbReference>
<evidence type="ECO:0000256" key="5">
    <source>
        <dbReference type="ARBA" id="ARBA00022801"/>
    </source>
</evidence>
<dbReference type="Pfam" id="PF01120">
    <property type="entry name" value="Alpha_L_fucos"/>
    <property type="match status" value="1"/>
</dbReference>
<keyword evidence="4 7" id="KW-0732">Signal</keyword>
<dbReference type="InterPro" id="IPR000933">
    <property type="entry name" value="Glyco_hydro_29"/>
</dbReference>
<dbReference type="GO" id="GO:0004560">
    <property type="term" value="F:alpha-L-fucosidase activity"/>
    <property type="evidence" value="ECO:0007669"/>
    <property type="project" value="InterPro"/>
</dbReference>
<dbReference type="InterPro" id="IPR016286">
    <property type="entry name" value="FUC_metazoa-typ"/>
</dbReference>
<dbReference type="SUPFAM" id="SSF51445">
    <property type="entry name" value="(Trans)glycosidases"/>
    <property type="match status" value="1"/>
</dbReference>
<evidence type="ECO:0000256" key="6">
    <source>
        <dbReference type="ARBA" id="ARBA00023295"/>
    </source>
</evidence>
<dbReference type="GO" id="GO:0016139">
    <property type="term" value="P:glycoside catabolic process"/>
    <property type="evidence" value="ECO:0007669"/>
    <property type="project" value="TreeGrafter"/>
</dbReference>
<dbReference type="RefSeq" id="WP_157306836.1">
    <property type="nucleotide sequence ID" value="NZ_WRXN01000005.1"/>
</dbReference>
<dbReference type="Gene3D" id="3.20.20.80">
    <property type="entry name" value="Glycosidases"/>
    <property type="match status" value="1"/>
</dbReference>
<evidence type="ECO:0000313" key="10">
    <source>
        <dbReference type="Proteomes" id="UP000461730"/>
    </source>
</evidence>
<comment type="similarity">
    <text evidence="2">Belongs to the glycosyl hydrolase 29 family.</text>
</comment>
<dbReference type="Proteomes" id="UP000461730">
    <property type="component" value="Unassembled WGS sequence"/>
</dbReference>
<keyword evidence="10" id="KW-1185">Reference proteome</keyword>
<evidence type="ECO:0000256" key="1">
    <source>
        <dbReference type="ARBA" id="ARBA00004071"/>
    </source>
</evidence>
<feature type="chain" id="PRO_5029776775" description="alpha-L-fucosidase" evidence="7">
    <location>
        <begin position="24"/>
        <end position="448"/>
    </location>
</feature>
<comment type="caution">
    <text evidence="9">The sequence shown here is derived from an EMBL/GenBank/DDBJ whole genome shotgun (WGS) entry which is preliminary data.</text>
</comment>
<dbReference type="PANTHER" id="PTHR10030:SF37">
    <property type="entry name" value="ALPHA-L-FUCOSIDASE-RELATED"/>
    <property type="match status" value="1"/>
</dbReference>
<proteinExistence type="inferred from homology"/>
<dbReference type="InterPro" id="IPR017853">
    <property type="entry name" value="GH"/>
</dbReference>